<dbReference type="FunFam" id="3.90.550.10:FF:000003">
    <property type="entry name" value="2-C-methyl-D-erythritol 4-phosphate cytidylyltransferase"/>
    <property type="match status" value="1"/>
</dbReference>
<evidence type="ECO:0000256" key="4">
    <source>
        <dbReference type="ARBA" id="ARBA00022679"/>
    </source>
</evidence>
<feature type="site" description="Positions MEP for the nucleophilic attack" evidence="7">
    <location>
        <position position="224"/>
    </location>
</feature>
<dbReference type="InterPro" id="IPR018294">
    <property type="entry name" value="ISPD_synthase_CS"/>
</dbReference>
<reference evidence="8" key="1">
    <citation type="submission" date="2020-08" db="EMBL/GenBank/DDBJ databases">
        <title>Novel species isolated from subtropical streams in China.</title>
        <authorList>
            <person name="Lu H."/>
        </authorList>
    </citation>
    <scope>NUCLEOTIDE SEQUENCE</scope>
    <source>
        <strain evidence="8">KACC 12607</strain>
    </source>
</reference>
<organism evidence="8 9">
    <name type="scientific">Undibacterium jejuense</name>
    <dbReference type="NCBI Taxonomy" id="1344949"/>
    <lineage>
        <taxon>Bacteria</taxon>
        <taxon>Pseudomonadati</taxon>
        <taxon>Pseudomonadota</taxon>
        <taxon>Betaproteobacteria</taxon>
        <taxon>Burkholderiales</taxon>
        <taxon>Oxalobacteraceae</taxon>
        <taxon>Undibacterium</taxon>
    </lineage>
</organism>
<dbReference type="InterPro" id="IPR050088">
    <property type="entry name" value="IspD/TarI_cytidylyltransf_bact"/>
</dbReference>
<dbReference type="InterPro" id="IPR029044">
    <property type="entry name" value="Nucleotide-diphossugar_trans"/>
</dbReference>
<evidence type="ECO:0000256" key="3">
    <source>
        <dbReference type="ARBA" id="ARBA00009789"/>
    </source>
</evidence>
<dbReference type="EMBL" id="JACOFV010000007">
    <property type="protein sequence ID" value="MBC3862189.1"/>
    <property type="molecule type" value="Genomic_DNA"/>
</dbReference>
<dbReference type="GO" id="GO:0019288">
    <property type="term" value="P:isopentenyl diphosphate biosynthetic process, methylerythritol 4-phosphate pathway"/>
    <property type="evidence" value="ECO:0007669"/>
    <property type="project" value="UniProtKB-UniRule"/>
</dbReference>
<evidence type="ECO:0000256" key="1">
    <source>
        <dbReference type="ARBA" id="ARBA00001282"/>
    </source>
</evidence>
<dbReference type="GO" id="GO:0050518">
    <property type="term" value="F:2-C-methyl-D-erythritol 4-phosphate cytidylyltransferase activity"/>
    <property type="evidence" value="ECO:0007669"/>
    <property type="project" value="UniProtKB-UniRule"/>
</dbReference>
<feature type="site" description="Transition state stabilizer" evidence="7">
    <location>
        <position position="41"/>
    </location>
</feature>
<dbReference type="PANTHER" id="PTHR32125:SF4">
    <property type="entry name" value="2-C-METHYL-D-ERYTHRITOL 4-PHOSPHATE CYTIDYLYLTRANSFERASE, CHLOROPLASTIC"/>
    <property type="match status" value="1"/>
</dbReference>
<dbReference type="InterPro" id="IPR001228">
    <property type="entry name" value="IspD"/>
</dbReference>
<gene>
    <name evidence="7" type="primary">ispD</name>
    <name evidence="8" type="ORF">H8K32_08790</name>
</gene>
<dbReference type="RefSeq" id="WP_186912120.1">
    <property type="nucleotide sequence ID" value="NZ_JACOFV010000007.1"/>
</dbReference>
<dbReference type="Pfam" id="PF01128">
    <property type="entry name" value="IspD"/>
    <property type="match status" value="1"/>
</dbReference>
<sequence>MQEEIKQQLDTQKNAQKGAPKYVALIPAAGVGSRMGKNAPKQYLTIAGQSILQHTVNAFLSFDGVSHTYVVVSPDDAYVDDFLQPSSRLSVLRCGGETRRDSVRNGLTAIAKEAQGDDWVMVHDAARPGLTAGLLSKLLSEVGTNMVGGLLALPVVDTVKRVVDGKVQTISRDGMWLAQTPQMFRFQLLCDALDAADQVTDEASAVEAAGHIPLLIEGHVCNLKVTLPADLEQVSQYLK</sequence>
<protein>
    <recommendedName>
        <fullName evidence="7">2-C-methyl-D-erythritol 4-phosphate cytidylyltransferase</fullName>
        <ecNumber evidence="7">2.7.7.60</ecNumber>
    </recommendedName>
    <alternativeName>
        <fullName evidence="7">4-diphosphocytidyl-2C-methyl-D-erythritol synthase</fullName>
    </alternativeName>
    <alternativeName>
        <fullName evidence="7">MEP cytidylyltransferase</fullName>
        <shortName evidence="7">MCT</shortName>
    </alternativeName>
</protein>
<evidence type="ECO:0000256" key="5">
    <source>
        <dbReference type="ARBA" id="ARBA00022695"/>
    </source>
</evidence>
<comment type="similarity">
    <text evidence="3 7">Belongs to the IspD/TarI cytidylyltransferase family. IspD subfamily.</text>
</comment>
<dbReference type="NCBIfam" id="TIGR00453">
    <property type="entry name" value="ispD"/>
    <property type="match status" value="1"/>
</dbReference>
<dbReference type="AlphaFoldDB" id="A0A923HJX5"/>
<accession>A0A923HJX5</accession>
<evidence type="ECO:0000256" key="7">
    <source>
        <dbReference type="HAMAP-Rule" id="MF_00108"/>
    </source>
</evidence>
<evidence type="ECO:0000313" key="9">
    <source>
        <dbReference type="Proteomes" id="UP000634011"/>
    </source>
</evidence>
<comment type="function">
    <text evidence="7">Catalyzes the formation of 4-diphosphocytidyl-2-C-methyl-D-erythritol from CTP and 2-C-methyl-D-erythritol 4-phosphate (MEP).</text>
</comment>
<dbReference type="Gene3D" id="3.90.550.10">
    <property type="entry name" value="Spore Coat Polysaccharide Biosynthesis Protein SpsA, Chain A"/>
    <property type="match status" value="1"/>
</dbReference>
<evidence type="ECO:0000313" key="8">
    <source>
        <dbReference type="EMBL" id="MBC3862189.1"/>
    </source>
</evidence>
<dbReference type="PROSITE" id="PS01295">
    <property type="entry name" value="ISPD"/>
    <property type="match status" value="1"/>
</dbReference>
<dbReference type="PANTHER" id="PTHR32125">
    <property type="entry name" value="2-C-METHYL-D-ERYTHRITOL 4-PHOSPHATE CYTIDYLYLTRANSFERASE, CHLOROPLASTIC"/>
    <property type="match status" value="1"/>
</dbReference>
<dbReference type="CDD" id="cd02516">
    <property type="entry name" value="CDP-ME_synthetase"/>
    <property type="match status" value="1"/>
</dbReference>
<evidence type="ECO:0000256" key="2">
    <source>
        <dbReference type="ARBA" id="ARBA00004787"/>
    </source>
</evidence>
<comment type="caution">
    <text evidence="8">The sequence shown here is derived from an EMBL/GenBank/DDBJ whole genome shotgun (WGS) entry which is preliminary data.</text>
</comment>
<feature type="site" description="Positions MEP for the nucleophilic attack" evidence="7">
    <location>
        <position position="172"/>
    </location>
</feature>
<name>A0A923HJX5_9BURK</name>
<dbReference type="EC" id="2.7.7.60" evidence="7"/>
<dbReference type="HAMAP" id="MF_00108">
    <property type="entry name" value="IspD"/>
    <property type="match status" value="1"/>
</dbReference>
<dbReference type="SUPFAM" id="SSF53448">
    <property type="entry name" value="Nucleotide-diphospho-sugar transferases"/>
    <property type="match status" value="1"/>
</dbReference>
<evidence type="ECO:0000256" key="6">
    <source>
        <dbReference type="ARBA" id="ARBA00023229"/>
    </source>
</evidence>
<comment type="catalytic activity">
    <reaction evidence="1 7">
        <text>2-C-methyl-D-erythritol 4-phosphate + CTP + H(+) = 4-CDP-2-C-methyl-D-erythritol + diphosphate</text>
        <dbReference type="Rhea" id="RHEA:13429"/>
        <dbReference type="ChEBI" id="CHEBI:15378"/>
        <dbReference type="ChEBI" id="CHEBI:33019"/>
        <dbReference type="ChEBI" id="CHEBI:37563"/>
        <dbReference type="ChEBI" id="CHEBI:57823"/>
        <dbReference type="ChEBI" id="CHEBI:58262"/>
        <dbReference type="EC" id="2.7.7.60"/>
    </reaction>
</comment>
<comment type="pathway">
    <text evidence="2 7">Isoprenoid biosynthesis; isopentenyl diphosphate biosynthesis via DXP pathway; isopentenyl diphosphate from 1-deoxy-D-xylulose 5-phosphate: step 2/6.</text>
</comment>
<dbReference type="Proteomes" id="UP000634011">
    <property type="component" value="Unassembled WGS sequence"/>
</dbReference>
<dbReference type="InterPro" id="IPR034683">
    <property type="entry name" value="IspD/TarI"/>
</dbReference>
<keyword evidence="6 7" id="KW-0414">Isoprene biosynthesis</keyword>
<keyword evidence="9" id="KW-1185">Reference proteome</keyword>
<feature type="site" description="Transition state stabilizer" evidence="7">
    <location>
        <position position="34"/>
    </location>
</feature>
<keyword evidence="4 7" id="KW-0808">Transferase</keyword>
<proteinExistence type="inferred from homology"/>
<keyword evidence="5 7" id="KW-0548">Nucleotidyltransferase</keyword>